<proteinExistence type="predicted"/>
<dbReference type="AlphaFoldDB" id="A0A1I4FL86"/>
<dbReference type="STRING" id="29563.SAMN02983006_00420"/>
<keyword evidence="3" id="KW-1185">Reference proteome</keyword>
<dbReference type="RefSeq" id="WP_089858882.1">
    <property type="nucleotide sequence ID" value="NZ_FOTI01000003.1"/>
</dbReference>
<dbReference type="SUPFAM" id="SSF56935">
    <property type="entry name" value="Porins"/>
    <property type="match status" value="1"/>
</dbReference>
<sequence length="232" mass="25531">MKKKILVLLVMVGVILAATASAAASDWEVTGGFSIINVTLDKWNSTIDDLNSLVDGNFNGLIPTTNVDEMDNIEKVPMLSLGAEKALSDKWSARIEYEYIFGAVETEFESFNGASYVDNEGEIKVDLHGIAFLTDYSLNDNWSLGGGVGFYKGTKSKKLTGPAFTAVGLAADEDYDLDAVSYRFGVNYQKEISTNWDFNAGLDYLYMELDDEDEGNVYSKGLIYNLAVSYNF</sequence>
<feature type="chain" id="PRO_5011618685" evidence="1">
    <location>
        <begin position="24"/>
        <end position="232"/>
    </location>
</feature>
<evidence type="ECO:0000313" key="3">
    <source>
        <dbReference type="Proteomes" id="UP000199006"/>
    </source>
</evidence>
<accession>A0A1I4FL86</accession>
<dbReference type="EMBL" id="FOTI01000003">
    <property type="protein sequence ID" value="SFL18688.1"/>
    <property type="molecule type" value="Genomic_DNA"/>
</dbReference>
<keyword evidence="1" id="KW-0732">Signal</keyword>
<organism evidence="2 3">
    <name type="scientific">Halanaerobium salsuginis</name>
    <dbReference type="NCBI Taxonomy" id="29563"/>
    <lineage>
        <taxon>Bacteria</taxon>
        <taxon>Bacillati</taxon>
        <taxon>Bacillota</taxon>
        <taxon>Clostridia</taxon>
        <taxon>Halanaerobiales</taxon>
        <taxon>Halanaerobiaceae</taxon>
        <taxon>Halanaerobium</taxon>
    </lineage>
</organism>
<gene>
    <name evidence="2" type="ORF">SAMN02983006_00420</name>
</gene>
<reference evidence="2 3" key="1">
    <citation type="submission" date="2016-10" db="EMBL/GenBank/DDBJ databases">
        <authorList>
            <person name="de Groot N.N."/>
        </authorList>
    </citation>
    <scope>NUCLEOTIDE SEQUENCE [LARGE SCALE GENOMIC DNA]</scope>
    <source>
        <strain evidence="2 3">ATCC 51327</strain>
    </source>
</reference>
<evidence type="ECO:0000313" key="2">
    <source>
        <dbReference type="EMBL" id="SFL18688.1"/>
    </source>
</evidence>
<dbReference type="OrthoDB" id="2111341at2"/>
<evidence type="ECO:0000256" key="1">
    <source>
        <dbReference type="SAM" id="SignalP"/>
    </source>
</evidence>
<dbReference type="Proteomes" id="UP000199006">
    <property type="component" value="Unassembled WGS sequence"/>
</dbReference>
<feature type="signal peptide" evidence="1">
    <location>
        <begin position="1"/>
        <end position="23"/>
    </location>
</feature>
<protein>
    <submittedName>
        <fullName evidence="2">Outer membrane protein beta-barrel domain-containing protein</fullName>
    </submittedName>
</protein>
<name>A0A1I4FL86_9FIRM</name>
<dbReference type="Gene3D" id="2.40.160.60">
    <property type="entry name" value="Outer membrane protein transport protein (OMPP1/FadL/TodX)"/>
    <property type="match status" value="1"/>
</dbReference>